<dbReference type="Proteomes" id="UP000301737">
    <property type="component" value="Unassembled WGS sequence"/>
</dbReference>
<dbReference type="PANTHER" id="PTHR37534">
    <property type="entry name" value="TRANSCRIPTIONAL ACTIVATOR PROTEIN UGA3"/>
    <property type="match status" value="1"/>
</dbReference>
<dbReference type="GO" id="GO:0000981">
    <property type="term" value="F:DNA-binding transcription factor activity, RNA polymerase II-specific"/>
    <property type="evidence" value="ECO:0007669"/>
    <property type="project" value="InterPro"/>
</dbReference>
<dbReference type="AlphaFoldDB" id="A0A4C2E386"/>
<dbReference type="EMBL" id="BIMX01000001">
    <property type="protein sequence ID" value="GCE97082.1"/>
    <property type="molecule type" value="Genomic_DNA"/>
</dbReference>
<keyword evidence="2" id="KW-0539">Nucleus</keyword>
<comment type="subcellular location">
    <subcellularLocation>
        <location evidence="1">Nucleus</location>
    </subcellularLocation>
</comment>
<reference evidence="4 5" key="1">
    <citation type="submission" date="2019-01" db="EMBL/GenBank/DDBJ databases">
        <title>Draft Genome Sequencing of Zygosaccharomyces mellis Ca-7.</title>
        <authorList>
            <person name="Shiwa Y."/>
            <person name="Kanesaki Y."/>
            <person name="Ishige T."/>
            <person name="Mura K."/>
            <person name="Hori T."/>
            <person name="Tamura T."/>
        </authorList>
    </citation>
    <scope>NUCLEOTIDE SEQUENCE [LARGE SCALE GENOMIC DNA]</scope>
    <source>
        <strain evidence="4 5">Ca-7</strain>
    </source>
</reference>
<name>A0A4C2E386_9SACH</name>
<evidence type="ECO:0000313" key="5">
    <source>
        <dbReference type="Proteomes" id="UP000301737"/>
    </source>
</evidence>
<dbReference type="OrthoDB" id="416217at2759"/>
<evidence type="ECO:0000256" key="2">
    <source>
        <dbReference type="ARBA" id="ARBA00023242"/>
    </source>
</evidence>
<dbReference type="PANTHER" id="PTHR37534:SF49">
    <property type="entry name" value="LYSINE BIOSYNTHESIS REGULATORY PROTEIN LYS14"/>
    <property type="match status" value="1"/>
</dbReference>
<evidence type="ECO:0000256" key="1">
    <source>
        <dbReference type="ARBA" id="ARBA00004123"/>
    </source>
</evidence>
<dbReference type="PROSITE" id="PS50048">
    <property type="entry name" value="ZN2_CY6_FUNGAL_2"/>
    <property type="match status" value="1"/>
</dbReference>
<dbReference type="GO" id="GO:0008270">
    <property type="term" value="F:zinc ion binding"/>
    <property type="evidence" value="ECO:0007669"/>
    <property type="project" value="InterPro"/>
</dbReference>
<keyword evidence="5" id="KW-1185">Reference proteome</keyword>
<evidence type="ECO:0000313" key="4">
    <source>
        <dbReference type="EMBL" id="GCE97082.1"/>
    </source>
</evidence>
<dbReference type="InterPro" id="IPR001138">
    <property type="entry name" value="Zn2Cys6_DnaBD"/>
</dbReference>
<evidence type="ECO:0000259" key="3">
    <source>
        <dbReference type="PROSITE" id="PS50048"/>
    </source>
</evidence>
<gene>
    <name evidence="4" type="ORF">ZYGM_003331</name>
</gene>
<sequence length="654" mass="74983">MVDNRRTVTTRKRRKYSKLGCNECKKRKVKCDEQKPECWQCSHLGKKCVYSQPSNGPPYKSLKFVNASSEDIYSIDPIYRLSSNNNGKFHQGYEAREFSNNDSRAPSMQNETLSLDGQFLDGNFVSVLNDATELANELVTSIVDLPPIDTTLSGDHIPQLLGVQNSSTSWENISRELYMVSELELYYSRVFYHKVAFWIMPFAPSPSKNICNEVLFNLMIQINRQDGTQSSCLQSAMVSISAKYLYNTTKLKEHDTVRCAFLKKTITQLTSEFDSMPQDYLLELKIESLIICVLLLTLDSSSFKTNEMRIHLRGASALLQKYESITEQRTSSIDDIMKRKCLLLAKAWFTATETIAFMSLVGTVSEESVIDDMFTLGLYSTEEFILKEMGILYPNGYNIFLGHSGEVMNQLKLIMKSFMDSKAADPYNDKFFQLMIFTDSARNFKFVDNEFAKIKIDMEFLSSYHESCYVTHNGETYSIFDAMQQGTTECAFIFFCLIYLKLPLHSPMVQNSSKRIWDFFSWSFKDDQVNTLEITKLMDEIEAGTLISYDQLFSKKLGLASKLIIPEMLFDFRCMMYQAILLMCASLLQMEDIISLRIMRVKVLAFCECLIENLGAESGKSSVELLFKRWRLLKEGRILSAEDCLKNDAALPFS</sequence>
<protein>
    <recommendedName>
        <fullName evidence="3">Zn(2)-C6 fungal-type domain-containing protein</fullName>
    </recommendedName>
</protein>
<dbReference type="InterPro" id="IPR036864">
    <property type="entry name" value="Zn2-C6_fun-type_DNA-bd_sf"/>
</dbReference>
<dbReference type="SMART" id="SM00066">
    <property type="entry name" value="GAL4"/>
    <property type="match status" value="1"/>
</dbReference>
<proteinExistence type="predicted"/>
<dbReference type="GO" id="GO:0005634">
    <property type="term" value="C:nucleus"/>
    <property type="evidence" value="ECO:0007669"/>
    <property type="project" value="UniProtKB-SubCell"/>
</dbReference>
<dbReference type="Pfam" id="PF00172">
    <property type="entry name" value="Zn_clus"/>
    <property type="match status" value="1"/>
</dbReference>
<dbReference type="PROSITE" id="PS00463">
    <property type="entry name" value="ZN2_CY6_FUNGAL_1"/>
    <property type="match status" value="1"/>
</dbReference>
<feature type="domain" description="Zn(2)-C6 fungal-type" evidence="3">
    <location>
        <begin position="20"/>
        <end position="50"/>
    </location>
</feature>
<dbReference type="SUPFAM" id="SSF57701">
    <property type="entry name" value="Zn2/Cys6 DNA-binding domain"/>
    <property type="match status" value="1"/>
</dbReference>
<dbReference type="InterPro" id="IPR021858">
    <property type="entry name" value="Fun_TF"/>
</dbReference>
<dbReference type="GO" id="GO:0045944">
    <property type="term" value="P:positive regulation of transcription by RNA polymerase II"/>
    <property type="evidence" value="ECO:0007669"/>
    <property type="project" value="TreeGrafter"/>
</dbReference>
<dbReference type="Pfam" id="PF11951">
    <property type="entry name" value="Fungal_trans_2"/>
    <property type="match status" value="1"/>
</dbReference>
<dbReference type="Gene3D" id="4.10.240.10">
    <property type="entry name" value="Zn(2)-C6 fungal-type DNA-binding domain"/>
    <property type="match status" value="1"/>
</dbReference>
<dbReference type="GO" id="GO:0000976">
    <property type="term" value="F:transcription cis-regulatory region binding"/>
    <property type="evidence" value="ECO:0007669"/>
    <property type="project" value="TreeGrafter"/>
</dbReference>
<comment type="caution">
    <text evidence="4">The sequence shown here is derived from an EMBL/GenBank/DDBJ whole genome shotgun (WGS) entry which is preliminary data.</text>
</comment>
<dbReference type="CDD" id="cd00067">
    <property type="entry name" value="GAL4"/>
    <property type="match status" value="1"/>
</dbReference>
<organism evidence="4 5">
    <name type="scientific">Zygosaccharomyces mellis</name>
    <dbReference type="NCBI Taxonomy" id="42258"/>
    <lineage>
        <taxon>Eukaryota</taxon>
        <taxon>Fungi</taxon>
        <taxon>Dikarya</taxon>
        <taxon>Ascomycota</taxon>
        <taxon>Saccharomycotina</taxon>
        <taxon>Saccharomycetes</taxon>
        <taxon>Saccharomycetales</taxon>
        <taxon>Saccharomycetaceae</taxon>
        <taxon>Zygosaccharomyces</taxon>
    </lineage>
</organism>
<accession>A0A4C2E386</accession>